<organism evidence="2 3">
    <name type="scientific">Pelagerythrobacter rhizovicinus</name>
    <dbReference type="NCBI Taxonomy" id="2268576"/>
    <lineage>
        <taxon>Bacteria</taxon>
        <taxon>Pseudomonadati</taxon>
        <taxon>Pseudomonadota</taxon>
        <taxon>Alphaproteobacteria</taxon>
        <taxon>Sphingomonadales</taxon>
        <taxon>Erythrobacteraceae</taxon>
        <taxon>Pelagerythrobacter</taxon>
    </lineage>
</organism>
<evidence type="ECO:0000313" key="2">
    <source>
        <dbReference type="EMBL" id="RXZ64773.1"/>
    </source>
</evidence>
<comment type="caution">
    <text evidence="2">The sequence shown here is derived from an EMBL/GenBank/DDBJ whole genome shotgun (WGS) entry which is preliminary data.</text>
</comment>
<keyword evidence="3" id="KW-1185">Reference proteome</keyword>
<reference evidence="2 3" key="1">
    <citation type="submission" date="2019-01" db="EMBL/GenBank/DDBJ databases">
        <title>Altererythrobacter rhizovicinus sp. nov., isolated from the rhizosphere soil of Haloxylon ammodendron.</title>
        <authorList>
            <person name="Li H.-P."/>
            <person name="Gou J.-Y."/>
            <person name="Yao D."/>
            <person name="Han Q.-Q."/>
            <person name="Shao K.-Z."/>
            <person name="Zhao Q."/>
            <person name="Zhang J.-L."/>
        </authorList>
    </citation>
    <scope>NUCLEOTIDE SEQUENCE [LARGE SCALE GENOMIC DNA]</scope>
    <source>
        <strain evidence="2 3">AY-3R</strain>
    </source>
</reference>
<dbReference type="AlphaFoldDB" id="A0A4Q2KMW9"/>
<dbReference type="Proteomes" id="UP000293623">
    <property type="component" value="Unassembled WGS sequence"/>
</dbReference>
<protein>
    <submittedName>
        <fullName evidence="2">Uncharacterized protein</fullName>
    </submittedName>
</protein>
<feature type="region of interest" description="Disordered" evidence="1">
    <location>
        <begin position="71"/>
        <end position="93"/>
    </location>
</feature>
<dbReference type="EMBL" id="SDPV01000002">
    <property type="protein sequence ID" value="RXZ64773.1"/>
    <property type="molecule type" value="Genomic_DNA"/>
</dbReference>
<evidence type="ECO:0000256" key="1">
    <source>
        <dbReference type="SAM" id="MobiDB-lite"/>
    </source>
</evidence>
<proteinExistence type="predicted"/>
<dbReference type="OrthoDB" id="7410872at2"/>
<name>A0A4Q2KMW9_9SPHN</name>
<dbReference type="RefSeq" id="WP_129525079.1">
    <property type="nucleotide sequence ID" value="NZ_SDPV01000002.1"/>
</dbReference>
<gene>
    <name evidence="2" type="ORF">ETX26_12980</name>
</gene>
<evidence type="ECO:0000313" key="3">
    <source>
        <dbReference type="Proteomes" id="UP000293623"/>
    </source>
</evidence>
<sequence length="93" mass="10176">MFESTIVPAVVGNRPTEREALRAPRWDEVVARLAAVDDLRHAMTTPSAHGGNFERFGKRGEALPAREQRLVNHNDLGHGKGPGGKTLPPQMAR</sequence>
<accession>A0A4Q2KMW9</accession>